<dbReference type="EMBL" id="CVMT01000001">
    <property type="protein sequence ID" value="CRG82917.1"/>
    <property type="molecule type" value="Genomic_DNA"/>
</dbReference>
<feature type="compositionally biased region" description="Polar residues" evidence="1">
    <location>
        <begin position="81"/>
        <end position="92"/>
    </location>
</feature>
<gene>
    <name evidence="2" type="ORF">PISL3812_00264</name>
</gene>
<dbReference type="Proteomes" id="UP000054383">
    <property type="component" value="Unassembled WGS sequence"/>
</dbReference>
<dbReference type="AlphaFoldDB" id="A0A0U1LIT7"/>
<evidence type="ECO:0000256" key="1">
    <source>
        <dbReference type="SAM" id="MobiDB-lite"/>
    </source>
</evidence>
<dbReference type="OMA" id="SGNRHNA"/>
<evidence type="ECO:0000313" key="2">
    <source>
        <dbReference type="EMBL" id="CRG82917.1"/>
    </source>
</evidence>
<reference evidence="2 3" key="1">
    <citation type="submission" date="2015-04" db="EMBL/GenBank/DDBJ databases">
        <authorList>
            <person name="Syromyatnikov M.Y."/>
            <person name="Popov V.N."/>
        </authorList>
    </citation>
    <scope>NUCLEOTIDE SEQUENCE [LARGE SCALE GENOMIC DNA]</scope>
    <source>
        <strain evidence="2">WF-38-12</strain>
    </source>
</reference>
<evidence type="ECO:0000313" key="3">
    <source>
        <dbReference type="Proteomes" id="UP000054383"/>
    </source>
</evidence>
<feature type="compositionally biased region" description="Basic and acidic residues" evidence="1">
    <location>
        <begin position="127"/>
        <end position="141"/>
    </location>
</feature>
<proteinExistence type="predicted"/>
<organism evidence="2 3">
    <name type="scientific">Talaromyces islandicus</name>
    <name type="common">Penicillium islandicum</name>
    <dbReference type="NCBI Taxonomy" id="28573"/>
    <lineage>
        <taxon>Eukaryota</taxon>
        <taxon>Fungi</taxon>
        <taxon>Dikarya</taxon>
        <taxon>Ascomycota</taxon>
        <taxon>Pezizomycotina</taxon>
        <taxon>Eurotiomycetes</taxon>
        <taxon>Eurotiomycetidae</taxon>
        <taxon>Eurotiales</taxon>
        <taxon>Trichocomaceae</taxon>
        <taxon>Talaromyces</taxon>
        <taxon>Talaromyces sect. Islandici</taxon>
    </lineage>
</organism>
<feature type="region of interest" description="Disordered" evidence="1">
    <location>
        <begin position="81"/>
        <end position="141"/>
    </location>
</feature>
<dbReference type="STRING" id="28573.A0A0U1LIT7"/>
<keyword evidence="3" id="KW-1185">Reference proteome</keyword>
<dbReference type="OrthoDB" id="2121326at2759"/>
<protein>
    <submittedName>
        <fullName evidence="2">Uncharacterized protein</fullName>
    </submittedName>
</protein>
<feature type="compositionally biased region" description="Gly residues" evidence="1">
    <location>
        <begin position="103"/>
        <end position="124"/>
    </location>
</feature>
<accession>A0A0U1LIT7</accession>
<sequence length="141" mass="14968">MSAARPAQAPYLSNGRVLETPPLTARVVRWVDSAYLFFGLYFVSLFADNWNHYESLFSDPRLILLPPLQLDSYAAAESSQFNISAPHNNPNNRPRWGGSSNRGTGGGGGGGGGWGPGGGGSGGRKIGRVDDVRGPECKSCQ</sequence>
<name>A0A0U1LIT7_TALIS</name>